<keyword evidence="2" id="KW-1185">Reference proteome</keyword>
<evidence type="ECO:0000313" key="1">
    <source>
        <dbReference type="EMBL" id="NLR66933.1"/>
    </source>
</evidence>
<dbReference type="AlphaFoldDB" id="A0A847RV30"/>
<sequence length="82" mass="9101">MKKLSVEILSNKIIHAKWEEPYYNASGEMIGFGNPVRRALSPDSLLDREFVEQEGGELLAYANIAWKDLPLPVAPENGNAGM</sequence>
<reference evidence="1 2" key="1">
    <citation type="submission" date="2020-04" db="EMBL/GenBank/DDBJ databases">
        <authorList>
            <person name="Yin C."/>
        </authorList>
    </citation>
    <scope>NUCLEOTIDE SEQUENCE [LARGE SCALE GENOMIC DNA]</scope>
    <source>
        <strain evidence="1 2">Ae27</strain>
    </source>
</reference>
<dbReference type="RefSeq" id="WP_168872831.1">
    <property type="nucleotide sequence ID" value="NZ_JABAIA010000002.1"/>
</dbReference>
<comment type="caution">
    <text evidence="1">The sequence shown here is derived from an EMBL/GenBank/DDBJ whole genome shotgun (WGS) entry which is preliminary data.</text>
</comment>
<accession>A0A847RV30</accession>
<dbReference type="EMBL" id="JABAIA010000002">
    <property type="protein sequence ID" value="NLR66933.1"/>
    <property type="molecule type" value="Genomic_DNA"/>
</dbReference>
<organism evidence="1 2">
    <name type="scientific">Chitinophaga varians</name>
    <dbReference type="NCBI Taxonomy" id="2202339"/>
    <lineage>
        <taxon>Bacteria</taxon>
        <taxon>Pseudomonadati</taxon>
        <taxon>Bacteroidota</taxon>
        <taxon>Chitinophagia</taxon>
        <taxon>Chitinophagales</taxon>
        <taxon>Chitinophagaceae</taxon>
        <taxon>Chitinophaga</taxon>
    </lineage>
</organism>
<dbReference type="Proteomes" id="UP000570474">
    <property type="component" value="Unassembled WGS sequence"/>
</dbReference>
<proteinExistence type="predicted"/>
<name>A0A847RV30_9BACT</name>
<evidence type="ECO:0000313" key="2">
    <source>
        <dbReference type="Proteomes" id="UP000570474"/>
    </source>
</evidence>
<protein>
    <submittedName>
        <fullName evidence="1">Uncharacterized protein</fullName>
    </submittedName>
</protein>
<gene>
    <name evidence="1" type="ORF">HGH92_21675</name>
</gene>